<dbReference type="EMBL" id="PP542043">
    <property type="protein sequence ID" value="XDO01965.1"/>
    <property type="molecule type" value="Genomic_DNA"/>
</dbReference>
<gene>
    <name evidence="1" type="ORF">FloV-SA2_00146</name>
</gene>
<reference evidence="1" key="1">
    <citation type="submission" date="2024-03" db="EMBL/GenBank/DDBJ databases">
        <title>Eukaryotic viruses encode the ribosomal protein eL40.</title>
        <authorList>
            <person name="Thomy J."/>
            <person name="Schvarcz C.R."/>
            <person name="McBeain K.A."/>
            <person name="Edwards K.F."/>
            <person name="Steward G.F."/>
        </authorList>
    </citation>
    <scope>NUCLEOTIDE SEQUENCE</scope>
    <source>
        <strain evidence="1">FloV-SA2</strain>
    </source>
</reference>
<organism evidence="1">
    <name type="scientific">Florenciella sp. virus SA2</name>
    <dbReference type="NCBI Taxonomy" id="3240092"/>
    <lineage>
        <taxon>Viruses</taxon>
    </lineage>
</organism>
<dbReference type="SUPFAM" id="SSF118310">
    <property type="entry name" value="AN1-like Zinc finger"/>
    <property type="match status" value="1"/>
</dbReference>
<dbReference type="InterPro" id="IPR035896">
    <property type="entry name" value="AN1-like_Znf"/>
</dbReference>
<evidence type="ECO:0008006" key="2">
    <source>
        <dbReference type="Google" id="ProtNLM"/>
    </source>
</evidence>
<protein>
    <recommendedName>
        <fullName evidence="2">AN1-type domain-containing protein</fullName>
    </recommendedName>
</protein>
<accession>A0AB39JBB2</accession>
<proteinExistence type="predicted"/>
<name>A0AB39JBB2_9VIRU</name>
<dbReference type="Gene3D" id="4.10.1110.10">
    <property type="entry name" value="AN1-like Zinc finger"/>
    <property type="match status" value="1"/>
</dbReference>
<evidence type="ECO:0000313" key="1">
    <source>
        <dbReference type="EMBL" id="XDO01965.1"/>
    </source>
</evidence>
<sequence length="70" mass="8409">MEKTQENLTPLLHKKCFVCKKKRQICFKCSHCHKICCINHKMPEQHECNHTYEKLSIIHQKTETCKIIKI</sequence>